<dbReference type="Proteomes" id="UP000051530">
    <property type="component" value="Unassembled WGS sequence"/>
</dbReference>
<reference evidence="1 2" key="1">
    <citation type="submission" date="2015-07" db="EMBL/GenBank/DDBJ databases">
        <title>The genome of Pseudoloma neurophilia, a relevant intracellular parasite of the zebrafish.</title>
        <authorList>
            <person name="Ndikumana S."/>
            <person name="Pelin A."/>
            <person name="Sanders J."/>
            <person name="Corradi N."/>
        </authorList>
    </citation>
    <scope>NUCLEOTIDE SEQUENCE [LARGE SCALE GENOMIC DNA]</scope>
    <source>
        <strain evidence="1 2">MK1</strain>
    </source>
</reference>
<sequence length="64" mass="7489">MIFSSPFNVFYLFKNMDHPSTPLKVVTRALEDYKYLNMQLSFYFQLSGLSILLKNSSIFLLCVN</sequence>
<comment type="caution">
    <text evidence="1">The sequence shown here is derived from an EMBL/GenBank/DDBJ whole genome shotgun (WGS) entry which is preliminary data.</text>
</comment>
<name>A0A0R0M1V4_9MICR</name>
<dbReference type="AlphaFoldDB" id="A0A0R0M1V4"/>
<protein>
    <submittedName>
        <fullName evidence="1">Uncharacterized protein</fullName>
    </submittedName>
</protein>
<dbReference type="VEuPathDB" id="MicrosporidiaDB:M153_9050001203"/>
<proteinExistence type="predicted"/>
<dbReference type="EMBL" id="LGUB01000348">
    <property type="protein sequence ID" value="KRH93407.1"/>
    <property type="molecule type" value="Genomic_DNA"/>
</dbReference>
<gene>
    <name evidence="1" type="ORF">M153_9050001203</name>
</gene>
<evidence type="ECO:0000313" key="1">
    <source>
        <dbReference type="EMBL" id="KRH93407.1"/>
    </source>
</evidence>
<evidence type="ECO:0000313" key="2">
    <source>
        <dbReference type="Proteomes" id="UP000051530"/>
    </source>
</evidence>
<organism evidence="1 2">
    <name type="scientific">Pseudoloma neurophilia</name>
    <dbReference type="NCBI Taxonomy" id="146866"/>
    <lineage>
        <taxon>Eukaryota</taxon>
        <taxon>Fungi</taxon>
        <taxon>Fungi incertae sedis</taxon>
        <taxon>Microsporidia</taxon>
        <taxon>Pseudoloma</taxon>
    </lineage>
</organism>
<accession>A0A0R0M1V4</accession>
<keyword evidence="2" id="KW-1185">Reference proteome</keyword>